<sequence>MTRSEHVEWCKQRALEYIDIGDLNQALTSMCSDLGKHPETKNHAGIGLGMMMHMGGHLSKPEEMRKFILGFN</sequence>
<accession>A0A6M3M8A4</accession>
<proteinExistence type="predicted"/>
<dbReference type="EMBL" id="MT143740">
    <property type="protein sequence ID" value="QJB01865.1"/>
    <property type="molecule type" value="Genomic_DNA"/>
</dbReference>
<organism evidence="1">
    <name type="scientific">viral metagenome</name>
    <dbReference type="NCBI Taxonomy" id="1070528"/>
    <lineage>
        <taxon>unclassified sequences</taxon>
        <taxon>metagenomes</taxon>
        <taxon>organismal metagenomes</taxon>
    </lineage>
</organism>
<name>A0A6M3M8A4_9ZZZZ</name>
<evidence type="ECO:0000313" key="1">
    <source>
        <dbReference type="EMBL" id="QJB01865.1"/>
    </source>
</evidence>
<reference evidence="1" key="1">
    <citation type="submission" date="2020-03" db="EMBL/GenBank/DDBJ databases">
        <title>The deep terrestrial virosphere.</title>
        <authorList>
            <person name="Holmfeldt K."/>
            <person name="Nilsson E."/>
            <person name="Simone D."/>
            <person name="Lopez-Fernandez M."/>
            <person name="Wu X."/>
            <person name="de Brujin I."/>
            <person name="Lundin D."/>
            <person name="Andersson A."/>
            <person name="Bertilsson S."/>
            <person name="Dopson M."/>
        </authorList>
    </citation>
    <scope>NUCLEOTIDE SEQUENCE</scope>
    <source>
        <strain evidence="1">MM171B01801</strain>
    </source>
</reference>
<dbReference type="AlphaFoldDB" id="A0A6M3M8A4"/>
<gene>
    <name evidence="1" type="ORF">MM171B01801_0003</name>
</gene>
<protein>
    <submittedName>
        <fullName evidence="1">Uncharacterized protein</fullName>
    </submittedName>
</protein>